<dbReference type="EMBL" id="JANKAS010000003">
    <property type="protein sequence ID" value="MCR1898416.1"/>
    <property type="molecule type" value="Genomic_DNA"/>
</dbReference>
<dbReference type="PROSITE" id="PS00372">
    <property type="entry name" value="PTS_EIIA_TYPE_2_HIS"/>
    <property type="match status" value="1"/>
</dbReference>
<dbReference type="CDD" id="cd00211">
    <property type="entry name" value="PTS_IIA_fru"/>
    <property type="match status" value="1"/>
</dbReference>
<dbReference type="InterPro" id="IPR016152">
    <property type="entry name" value="PTrfase/Anion_transptr"/>
</dbReference>
<dbReference type="InterPro" id="IPR011608">
    <property type="entry name" value="PRD"/>
</dbReference>
<keyword evidence="2" id="KW-0677">Repeat</keyword>
<dbReference type="CDD" id="cd05568">
    <property type="entry name" value="PTS_IIB_bgl_like"/>
    <property type="match status" value="1"/>
</dbReference>
<evidence type="ECO:0000256" key="2">
    <source>
        <dbReference type="ARBA" id="ARBA00022737"/>
    </source>
</evidence>
<evidence type="ECO:0000259" key="4">
    <source>
        <dbReference type="PROSITE" id="PS51099"/>
    </source>
</evidence>
<dbReference type="InterPro" id="IPR002178">
    <property type="entry name" value="PTS_EIIA_type-2_dom"/>
</dbReference>
<evidence type="ECO:0000256" key="1">
    <source>
        <dbReference type="ARBA" id="ARBA00022679"/>
    </source>
</evidence>
<dbReference type="GO" id="GO:0009401">
    <property type="term" value="P:phosphoenolpyruvate-dependent sugar phosphotransferase system"/>
    <property type="evidence" value="ECO:0007669"/>
    <property type="project" value="InterPro"/>
</dbReference>
<comment type="caution">
    <text evidence="6">The sequence shown here is derived from an EMBL/GenBank/DDBJ whole genome shotgun (WGS) entry which is preliminary data.</text>
</comment>
<keyword evidence="7" id="KW-1185">Reference proteome</keyword>
<proteinExistence type="predicted"/>
<feature type="domain" description="PTS EIIB type-2" evidence="4">
    <location>
        <begin position="412"/>
        <end position="502"/>
    </location>
</feature>
<dbReference type="AlphaFoldDB" id="A0AAE3HDE9"/>
<dbReference type="GO" id="GO:0008982">
    <property type="term" value="F:protein-N(PI)-phosphohistidine-sugar phosphotransferase activity"/>
    <property type="evidence" value="ECO:0007669"/>
    <property type="project" value="InterPro"/>
</dbReference>
<feature type="domain" description="PRD" evidence="5">
    <location>
        <begin position="185"/>
        <end position="290"/>
    </location>
</feature>
<dbReference type="RefSeq" id="WP_257529885.1">
    <property type="nucleotide sequence ID" value="NZ_JANKAS010000003.1"/>
</dbReference>
<dbReference type="SUPFAM" id="SSF63520">
    <property type="entry name" value="PTS-regulatory domain, PRD"/>
    <property type="match status" value="2"/>
</dbReference>
<evidence type="ECO:0000259" key="3">
    <source>
        <dbReference type="PROSITE" id="PS51094"/>
    </source>
</evidence>
<evidence type="ECO:0000313" key="6">
    <source>
        <dbReference type="EMBL" id="MCR1898416.1"/>
    </source>
</evidence>
<dbReference type="Pfam" id="PF00359">
    <property type="entry name" value="PTS_EIIA_2"/>
    <property type="match status" value="1"/>
</dbReference>
<evidence type="ECO:0000259" key="5">
    <source>
        <dbReference type="PROSITE" id="PS51372"/>
    </source>
</evidence>
<organism evidence="6 7">
    <name type="scientific">Irregularibacter muris</name>
    <dbReference type="NCBI Taxonomy" id="1796619"/>
    <lineage>
        <taxon>Bacteria</taxon>
        <taxon>Bacillati</taxon>
        <taxon>Bacillota</taxon>
        <taxon>Clostridia</taxon>
        <taxon>Eubacteriales</taxon>
        <taxon>Eubacteriaceae</taxon>
        <taxon>Irregularibacter</taxon>
    </lineage>
</organism>
<dbReference type="Gene3D" id="3.40.930.10">
    <property type="entry name" value="Mannitol-specific EII, Chain A"/>
    <property type="match status" value="1"/>
</dbReference>
<dbReference type="InterPro" id="IPR050661">
    <property type="entry name" value="BglG_antiterminators"/>
</dbReference>
<dbReference type="InterPro" id="IPR013011">
    <property type="entry name" value="PTS_EIIB_2"/>
</dbReference>
<dbReference type="SUPFAM" id="SSF55804">
    <property type="entry name" value="Phoshotransferase/anion transport protein"/>
    <property type="match status" value="1"/>
</dbReference>
<dbReference type="PROSITE" id="PS51094">
    <property type="entry name" value="PTS_EIIA_TYPE_2"/>
    <property type="match status" value="1"/>
</dbReference>
<dbReference type="Gene3D" id="3.40.50.2300">
    <property type="match status" value="1"/>
</dbReference>
<dbReference type="PANTHER" id="PTHR30185">
    <property type="entry name" value="CRYPTIC BETA-GLUCOSIDE BGL OPERON ANTITERMINATOR"/>
    <property type="match status" value="1"/>
</dbReference>
<gene>
    <name evidence="6" type="ORF">NSA47_05355</name>
</gene>
<sequence>MNRREENLIRILYERKNTFVLVREMAEHENCSDKTIRNSLNKVEKYLSKFSSDLKLDRIKGKGICLRVKENSRWTLNHVLGSSCLNEETLSTRERRFELAYTLLMSTKAMTLKEFSKKYYVNKKVIADDLVEIRRQLEKYNLKIISKQRVGNYIEGVEKDKREALAQAIKNQGEFNKAKDSLKSIFMPYEIEMVNKAIVDLQNHMEISFVDESSDALTIHILFMIKRIKLNQSIKLSRSKKDLVAPKIQYSWAMKLARNLEEVFSIRFPEDEIIYLAIHLLGAKYNGDNTIELSNFIHSSEANIVDILMDRLLDNLEKIGETSFKSDGILIQALRLHLYASLNRINYGLSLENPILDKIKQMSPYLYYEVLDIIDRFNTQYNMNIPKEEVAYITIHFQASIERNRKDPPKKYSAIILCHLGIGISNYLKIKLEKIFPWIDFKGSISVKEIREYTKSNSVNFIFSTVDIDKYHINYIKINSIIDQTEEKKIEEAINKHLMTMDLKKDRKAHKFIYNEFIFLNKNFKNKIEIIKFITDELQRTGRIDEKFFSTVLKREAVDSTEIGNFLAIPHGSTDHIISSTISILTLRKPIVWDRDQVQIIFLLAVKKDDYSKDNTMRNFFKFLNNLTANKEVLKKLMEENNINLFLKSIKNLYVL</sequence>
<name>A0AAE3HDE9_9FIRM</name>
<dbReference type="PROSITE" id="PS51372">
    <property type="entry name" value="PRD_2"/>
    <property type="match status" value="2"/>
</dbReference>
<evidence type="ECO:0000313" key="7">
    <source>
        <dbReference type="Proteomes" id="UP001205748"/>
    </source>
</evidence>
<dbReference type="Gene3D" id="1.10.10.10">
    <property type="entry name" value="Winged helix-like DNA-binding domain superfamily/Winged helix DNA-binding domain"/>
    <property type="match status" value="2"/>
</dbReference>
<dbReference type="PROSITE" id="PS51099">
    <property type="entry name" value="PTS_EIIB_TYPE_2"/>
    <property type="match status" value="1"/>
</dbReference>
<dbReference type="GO" id="GO:0006355">
    <property type="term" value="P:regulation of DNA-templated transcription"/>
    <property type="evidence" value="ECO:0007669"/>
    <property type="project" value="InterPro"/>
</dbReference>
<dbReference type="Gene3D" id="1.10.1790.10">
    <property type="entry name" value="PRD domain"/>
    <property type="match status" value="2"/>
</dbReference>
<keyword evidence="1" id="KW-0808">Transferase</keyword>
<dbReference type="InterPro" id="IPR036388">
    <property type="entry name" value="WH-like_DNA-bd_sf"/>
</dbReference>
<dbReference type="InterPro" id="IPR036095">
    <property type="entry name" value="PTS_EIIB-like_sf"/>
</dbReference>
<dbReference type="SUPFAM" id="SSF52794">
    <property type="entry name" value="PTS system IIB component-like"/>
    <property type="match status" value="1"/>
</dbReference>
<feature type="domain" description="PTS EIIA type-2" evidence="3">
    <location>
        <begin position="511"/>
        <end position="653"/>
    </location>
</feature>
<dbReference type="Proteomes" id="UP001205748">
    <property type="component" value="Unassembled WGS sequence"/>
</dbReference>
<accession>A0AAE3HDE9</accession>
<feature type="domain" description="PRD" evidence="5">
    <location>
        <begin position="300"/>
        <end position="407"/>
    </location>
</feature>
<reference evidence="6" key="1">
    <citation type="submission" date="2022-07" db="EMBL/GenBank/DDBJ databases">
        <title>Enhanced cultured diversity of the mouse gut microbiota enables custom-made synthetic communities.</title>
        <authorList>
            <person name="Afrizal A."/>
        </authorList>
    </citation>
    <scope>NUCLEOTIDE SEQUENCE</scope>
    <source>
        <strain evidence="6">DSM 28593</strain>
    </source>
</reference>
<dbReference type="PANTHER" id="PTHR30185:SF12">
    <property type="entry name" value="TRANSCRIPTIONAL REGULATOR MANR"/>
    <property type="match status" value="1"/>
</dbReference>
<protein>
    <submittedName>
        <fullName evidence="6">BglG family transcription antiterminator</fullName>
    </submittedName>
</protein>
<dbReference type="InterPro" id="IPR036634">
    <property type="entry name" value="PRD_sf"/>
</dbReference>
<dbReference type="Pfam" id="PF00874">
    <property type="entry name" value="PRD"/>
    <property type="match status" value="2"/>
</dbReference>